<dbReference type="Pfam" id="PF00892">
    <property type="entry name" value="EamA"/>
    <property type="match status" value="1"/>
</dbReference>
<keyword evidence="3 5" id="KW-1133">Transmembrane helix</keyword>
<evidence type="ECO:0000259" key="6">
    <source>
        <dbReference type="Pfam" id="PF00892"/>
    </source>
</evidence>
<dbReference type="InterPro" id="IPR037185">
    <property type="entry name" value="EmrE-like"/>
</dbReference>
<dbReference type="EMBL" id="KV722984">
    <property type="protein sequence ID" value="OCH83569.1"/>
    <property type="molecule type" value="Genomic_DNA"/>
</dbReference>
<evidence type="ECO:0000256" key="3">
    <source>
        <dbReference type="ARBA" id="ARBA00022989"/>
    </source>
</evidence>
<comment type="subcellular location">
    <subcellularLocation>
        <location evidence="1">Membrane</location>
        <topology evidence="1">Multi-pass membrane protein</topology>
    </subcellularLocation>
</comment>
<evidence type="ECO:0000256" key="2">
    <source>
        <dbReference type="ARBA" id="ARBA00022692"/>
    </source>
</evidence>
<feature type="domain" description="EamA" evidence="6">
    <location>
        <begin position="17"/>
        <end position="88"/>
    </location>
</feature>
<evidence type="ECO:0000313" key="8">
    <source>
        <dbReference type="Proteomes" id="UP000250043"/>
    </source>
</evidence>
<evidence type="ECO:0000313" key="7">
    <source>
        <dbReference type="EMBL" id="OCH83569.1"/>
    </source>
</evidence>
<dbReference type="PANTHER" id="PTHR22911">
    <property type="entry name" value="ACYL-MALONYL CONDENSING ENZYME-RELATED"/>
    <property type="match status" value="1"/>
</dbReference>
<dbReference type="AlphaFoldDB" id="A0A8E2AHL6"/>
<accession>A0A8E2AHL6</accession>
<dbReference type="Proteomes" id="UP000250043">
    <property type="component" value="Unassembled WGS sequence"/>
</dbReference>
<dbReference type="OrthoDB" id="306876at2759"/>
<dbReference type="InterPro" id="IPR000620">
    <property type="entry name" value="EamA_dom"/>
</dbReference>
<gene>
    <name evidence="7" type="ORF">OBBRIDRAFT_799692</name>
</gene>
<feature type="transmembrane region" description="Helical" evidence="5">
    <location>
        <begin position="188"/>
        <end position="205"/>
    </location>
</feature>
<feature type="transmembrane region" description="Helical" evidence="5">
    <location>
        <begin position="45"/>
        <end position="65"/>
    </location>
</feature>
<feature type="transmembrane region" description="Helical" evidence="5">
    <location>
        <begin position="158"/>
        <end position="176"/>
    </location>
</feature>
<sequence length="207" mass="21492">MSLTGVPDPVLGLKGVRLLLAFRGLSGFCGLFSTYYALQFLSISDVTVLGFLAPLCTAGAGALVLKEDVTRSQALAGLSSLAGVVLIARPEFLFGHGAAREGVHAPIGDITTRAEGAREVAPSQRLFAVGVVLFGVLGATGAYTTIRAIGKRAHPMHSMVAFATLCVIVTSVAMPVTRTRIAVPNEPGWIALLFALGVCGFLGQVRL</sequence>
<reference evidence="7 8" key="1">
    <citation type="submission" date="2016-07" db="EMBL/GenBank/DDBJ databases">
        <title>Draft genome of the white-rot fungus Obba rivulosa 3A-2.</title>
        <authorList>
            <consortium name="DOE Joint Genome Institute"/>
            <person name="Miettinen O."/>
            <person name="Riley R."/>
            <person name="Acob R."/>
            <person name="Barry K."/>
            <person name="Cullen D."/>
            <person name="De Vries R."/>
            <person name="Hainaut M."/>
            <person name="Hatakka A."/>
            <person name="Henrissat B."/>
            <person name="Hilden K."/>
            <person name="Kuo R."/>
            <person name="Labutti K."/>
            <person name="Lipzen A."/>
            <person name="Makela M.R."/>
            <person name="Sandor L."/>
            <person name="Spatafora J.W."/>
            <person name="Grigoriev I.V."/>
            <person name="Hibbett D.S."/>
        </authorList>
    </citation>
    <scope>NUCLEOTIDE SEQUENCE [LARGE SCALE GENOMIC DNA]</scope>
    <source>
        <strain evidence="7 8">3A-2</strain>
    </source>
</reference>
<dbReference type="SUPFAM" id="SSF103481">
    <property type="entry name" value="Multidrug resistance efflux transporter EmrE"/>
    <property type="match status" value="1"/>
</dbReference>
<organism evidence="7 8">
    <name type="scientific">Obba rivulosa</name>
    <dbReference type="NCBI Taxonomy" id="1052685"/>
    <lineage>
        <taxon>Eukaryota</taxon>
        <taxon>Fungi</taxon>
        <taxon>Dikarya</taxon>
        <taxon>Basidiomycota</taxon>
        <taxon>Agaricomycotina</taxon>
        <taxon>Agaricomycetes</taxon>
        <taxon>Polyporales</taxon>
        <taxon>Gelatoporiaceae</taxon>
        <taxon>Obba</taxon>
    </lineage>
</organism>
<feature type="transmembrane region" description="Helical" evidence="5">
    <location>
        <begin position="20"/>
        <end position="38"/>
    </location>
</feature>
<keyword evidence="8" id="KW-1185">Reference proteome</keyword>
<name>A0A8E2AHL6_9APHY</name>
<protein>
    <recommendedName>
        <fullName evidence="6">EamA domain-containing protein</fullName>
    </recommendedName>
</protein>
<keyword evidence="4 5" id="KW-0472">Membrane</keyword>
<dbReference type="PANTHER" id="PTHR22911:SF6">
    <property type="entry name" value="SOLUTE CARRIER FAMILY 35 MEMBER G1"/>
    <property type="match status" value="1"/>
</dbReference>
<keyword evidence="2 5" id="KW-0812">Transmembrane</keyword>
<dbReference type="GO" id="GO:0016020">
    <property type="term" value="C:membrane"/>
    <property type="evidence" value="ECO:0007669"/>
    <property type="project" value="UniProtKB-SubCell"/>
</dbReference>
<evidence type="ECO:0000256" key="5">
    <source>
        <dbReference type="SAM" id="Phobius"/>
    </source>
</evidence>
<feature type="transmembrane region" description="Helical" evidence="5">
    <location>
        <begin position="126"/>
        <end position="146"/>
    </location>
</feature>
<proteinExistence type="predicted"/>
<evidence type="ECO:0000256" key="4">
    <source>
        <dbReference type="ARBA" id="ARBA00023136"/>
    </source>
</evidence>
<evidence type="ECO:0000256" key="1">
    <source>
        <dbReference type="ARBA" id="ARBA00004141"/>
    </source>
</evidence>